<accession>X1VT77</accession>
<dbReference type="EMBL" id="BARW01035997">
    <property type="protein sequence ID" value="GAJ24112.1"/>
    <property type="molecule type" value="Genomic_DNA"/>
</dbReference>
<proteinExistence type="predicted"/>
<keyword evidence="2" id="KW-1133">Transmembrane helix</keyword>
<feature type="coiled-coil region" evidence="1">
    <location>
        <begin position="59"/>
        <end position="86"/>
    </location>
</feature>
<sequence length="192" mass="22997">RNMDGIPDMVDDKNNYDEDTSVTHMSSRFDVRVKTLHPQSLDKVRDGILYHINTNQFFEKNNRIRLRQLRERIDKTETELSELDSLQNYKYFEERQKGKFSEGQMVFLNEQETKLFHESVFELYQSKQDLDMELDIYSEIVTVLDDFTPPAQPVNSYLNIAKTWVIRFFIIGILLVLILSFWGNFKEIYKKY</sequence>
<feature type="non-terminal residue" evidence="3">
    <location>
        <position position="1"/>
    </location>
</feature>
<organism evidence="3">
    <name type="scientific">marine sediment metagenome</name>
    <dbReference type="NCBI Taxonomy" id="412755"/>
    <lineage>
        <taxon>unclassified sequences</taxon>
        <taxon>metagenomes</taxon>
        <taxon>ecological metagenomes</taxon>
    </lineage>
</organism>
<evidence type="ECO:0000256" key="1">
    <source>
        <dbReference type="SAM" id="Coils"/>
    </source>
</evidence>
<dbReference type="AlphaFoldDB" id="X1VT77"/>
<protein>
    <submittedName>
        <fullName evidence="3">Uncharacterized protein</fullName>
    </submittedName>
</protein>
<name>X1VT77_9ZZZZ</name>
<evidence type="ECO:0000256" key="2">
    <source>
        <dbReference type="SAM" id="Phobius"/>
    </source>
</evidence>
<gene>
    <name evidence="3" type="ORF">S12H4_56009</name>
</gene>
<keyword evidence="2" id="KW-0812">Transmembrane</keyword>
<keyword evidence="2" id="KW-0472">Membrane</keyword>
<keyword evidence="1" id="KW-0175">Coiled coil</keyword>
<evidence type="ECO:0000313" key="3">
    <source>
        <dbReference type="EMBL" id="GAJ24112.1"/>
    </source>
</evidence>
<feature type="transmembrane region" description="Helical" evidence="2">
    <location>
        <begin position="164"/>
        <end position="185"/>
    </location>
</feature>
<comment type="caution">
    <text evidence="3">The sequence shown here is derived from an EMBL/GenBank/DDBJ whole genome shotgun (WGS) entry which is preliminary data.</text>
</comment>
<reference evidence="3" key="1">
    <citation type="journal article" date="2014" name="Front. Microbiol.">
        <title>High frequency of phylogenetically diverse reductive dehalogenase-homologous genes in deep subseafloor sedimentary metagenomes.</title>
        <authorList>
            <person name="Kawai M."/>
            <person name="Futagami T."/>
            <person name="Toyoda A."/>
            <person name="Takaki Y."/>
            <person name="Nishi S."/>
            <person name="Hori S."/>
            <person name="Arai W."/>
            <person name="Tsubouchi T."/>
            <person name="Morono Y."/>
            <person name="Uchiyama I."/>
            <person name="Ito T."/>
            <person name="Fujiyama A."/>
            <person name="Inagaki F."/>
            <person name="Takami H."/>
        </authorList>
    </citation>
    <scope>NUCLEOTIDE SEQUENCE</scope>
    <source>
        <strain evidence="3">Expedition CK06-06</strain>
    </source>
</reference>